<keyword evidence="2" id="KW-0521">NADP</keyword>
<gene>
    <name evidence="4" type="ORF">SLS56_007111</name>
</gene>
<dbReference type="EMBL" id="JAJVDC020000088">
    <property type="protein sequence ID" value="KAL1625964.1"/>
    <property type="molecule type" value="Genomic_DNA"/>
</dbReference>
<accession>A0ABR3SP06</accession>
<dbReference type="Pfam" id="PF00106">
    <property type="entry name" value="adh_short"/>
    <property type="match status" value="1"/>
</dbReference>
<organism evidence="4 5">
    <name type="scientific">Neofusicoccum ribis</name>
    <dbReference type="NCBI Taxonomy" id="45134"/>
    <lineage>
        <taxon>Eukaryota</taxon>
        <taxon>Fungi</taxon>
        <taxon>Dikarya</taxon>
        <taxon>Ascomycota</taxon>
        <taxon>Pezizomycotina</taxon>
        <taxon>Dothideomycetes</taxon>
        <taxon>Dothideomycetes incertae sedis</taxon>
        <taxon>Botryosphaeriales</taxon>
        <taxon>Botryosphaeriaceae</taxon>
        <taxon>Neofusicoccum</taxon>
    </lineage>
</organism>
<dbReference type="PRINTS" id="PR00081">
    <property type="entry name" value="GDHRDH"/>
</dbReference>
<evidence type="ECO:0000256" key="2">
    <source>
        <dbReference type="ARBA" id="ARBA00022857"/>
    </source>
</evidence>
<proteinExistence type="inferred from homology"/>
<dbReference type="Proteomes" id="UP001521116">
    <property type="component" value="Unassembled WGS sequence"/>
</dbReference>
<comment type="caution">
    <text evidence="4">The sequence shown here is derived from an EMBL/GenBank/DDBJ whole genome shotgun (WGS) entry which is preliminary data.</text>
</comment>
<dbReference type="InterPro" id="IPR002347">
    <property type="entry name" value="SDR_fam"/>
</dbReference>
<dbReference type="PROSITE" id="PS00061">
    <property type="entry name" value="ADH_SHORT"/>
    <property type="match status" value="1"/>
</dbReference>
<dbReference type="PANTHER" id="PTHR43180">
    <property type="entry name" value="3-OXOACYL-(ACYL-CARRIER-PROTEIN) REDUCTASE (AFU_ORTHOLOGUE AFUA_6G11210)"/>
    <property type="match status" value="1"/>
</dbReference>
<dbReference type="InterPro" id="IPR036291">
    <property type="entry name" value="NAD(P)-bd_dom_sf"/>
</dbReference>
<name>A0ABR3SP06_9PEZI</name>
<dbReference type="SUPFAM" id="SSF51735">
    <property type="entry name" value="NAD(P)-binding Rossmann-fold domains"/>
    <property type="match status" value="1"/>
</dbReference>
<protein>
    <submittedName>
        <fullName evidence="4">Uncharacterized protein</fullName>
    </submittedName>
</protein>
<comment type="similarity">
    <text evidence="1">Belongs to the short-chain dehydrogenases/reductases (SDR) family.</text>
</comment>
<evidence type="ECO:0000256" key="3">
    <source>
        <dbReference type="ARBA" id="ARBA00023002"/>
    </source>
</evidence>
<dbReference type="PANTHER" id="PTHR43180:SF11">
    <property type="entry name" value="NAD(P)-BINDING PROTEIN"/>
    <property type="match status" value="1"/>
</dbReference>
<evidence type="ECO:0000256" key="1">
    <source>
        <dbReference type="ARBA" id="ARBA00006484"/>
    </source>
</evidence>
<evidence type="ECO:0000313" key="5">
    <source>
        <dbReference type="Proteomes" id="UP001521116"/>
    </source>
</evidence>
<reference evidence="4 5" key="1">
    <citation type="submission" date="2024-02" db="EMBL/GenBank/DDBJ databases">
        <title>De novo assembly and annotation of 12 fungi associated with fruit tree decline syndrome in Ontario, Canada.</title>
        <authorList>
            <person name="Sulman M."/>
            <person name="Ellouze W."/>
            <person name="Ilyukhin E."/>
        </authorList>
    </citation>
    <scope>NUCLEOTIDE SEQUENCE [LARGE SCALE GENOMIC DNA]</scope>
    <source>
        <strain evidence="4 5">M1-105</strain>
    </source>
</reference>
<keyword evidence="3" id="KW-0560">Oxidoreductase</keyword>
<dbReference type="Gene3D" id="3.40.50.720">
    <property type="entry name" value="NAD(P)-binding Rossmann-like Domain"/>
    <property type="match status" value="1"/>
</dbReference>
<keyword evidence="5" id="KW-1185">Reference proteome</keyword>
<sequence length="302" mass="32319">MIALEKTAGMTDIILQDQDFRDLKDKVVLITGGCSGIGLATGLLAEENGAKVVVGDINPLPADVKIEGKNVTYLPLDVTSWDSQTSFFKKANELHGRIDHVFANAGVSPTSNFLDEILNESGELQQPSYGSFEINQKGVMNTTILALHYMKKQPSGGSIVIGASIAAIIPFPELDYSVAKHAVFGFMRSVAHNLRVLRPQPNIRINALAPSWTATGMVPAALADLGAAVQPVSVVAPGAALLMADGKRHGQTIVIHNSKCVEIGDELLRAVTKKMPEVEGPECLGVFENMRDWATYSGQGEK</sequence>
<evidence type="ECO:0000313" key="4">
    <source>
        <dbReference type="EMBL" id="KAL1625964.1"/>
    </source>
</evidence>
<dbReference type="InterPro" id="IPR020904">
    <property type="entry name" value="Sc_DH/Rdtase_CS"/>
</dbReference>